<gene>
    <name evidence="6" type="ORF">NS331_13150</name>
</gene>
<dbReference type="Pfam" id="PF01464">
    <property type="entry name" value="SLT"/>
    <property type="match status" value="1"/>
</dbReference>
<dbReference type="OrthoDB" id="9815002at2"/>
<reference evidence="6 7" key="1">
    <citation type="journal article" date="2016" name="Front. Microbiol.">
        <title>Genomic Resource of Rice Seed Associated Bacteria.</title>
        <authorList>
            <person name="Midha S."/>
            <person name="Bansal K."/>
            <person name="Sharma S."/>
            <person name="Kumar N."/>
            <person name="Patil P.P."/>
            <person name="Chaudhry V."/>
            <person name="Patil P.B."/>
        </authorList>
    </citation>
    <scope>NUCLEOTIDE SEQUENCE [LARGE SCALE GENOMIC DNA]</scope>
    <source>
        <strain evidence="6 7">NS331</strain>
    </source>
</reference>
<feature type="domain" description="LysM" evidence="5">
    <location>
        <begin position="368"/>
        <end position="399"/>
    </location>
</feature>
<dbReference type="EMBL" id="LDSL01000075">
    <property type="protein sequence ID" value="KTT20867.1"/>
    <property type="molecule type" value="Genomic_DNA"/>
</dbReference>
<feature type="signal peptide" evidence="3">
    <location>
        <begin position="1"/>
        <end position="22"/>
    </location>
</feature>
<dbReference type="AlphaFoldDB" id="A0A147GTK9"/>
<name>A0A147GTK9_9BURK</name>
<sequence length="544" mass="59345">MKRLLAAVMVAASLFVAGCANTSAPRDSRAIQAAAAGASGSSPTYSSAKAAPVYPTGRLTPIVPGTEGWTDHSVVTLAPPADMWDRIRRGFKMPDLDSDLVRDREQWYATRPDYIQRMTERSSKYIFHIVEELERRGMPTELALLPYIESAFNPQAVSSARAAGMWQFMPATGNDYDLKQNLFRDDRRDVVASTRAALDYLQRLYTMFGDWQLALAAYNWGEGNVSRAIARNQKAGLPTGYTDLKMPDETRYYVPKLQAVKNIVANPQQFAVDLPFIANHPYFQTVALPRDLDVELAAKLADVRIEDFRALNPAAHKPVLLAASGTPLLLPWDNAAVFKRNFEAYSQGQYASWTAWTVPSTMTVADAAQRAGMSEADLRAMNNIPPRMLIKSGSTLIVPRTARVKEDVAAVVAETGHLSFEPEIVTRRTVVKAGRSDSVTSIANRYKLSPARVAQWNDVAASHRFKRGAQVVVYLPVRAALAERAGSGAKHAVVTAKRGGGVPRAMVTPVSTRAPAAAARGTEAASKKAVSTKPRGGSTSKKKR</sequence>
<dbReference type="Gene3D" id="1.10.530.10">
    <property type="match status" value="1"/>
</dbReference>
<dbReference type="RefSeq" id="WP_058642436.1">
    <property type="nucleotide sequence ID" value="NZ_LDSL01000075.1"/>
</dbReference>
<dbReference type="PANTHER" id="PTHR37423">
    <property type="entry name" value="SOLUBLE LYTIC MUREIN TRANSGLYCOSYLASE-RELATED"/>
    <property type="match status" value="1"/>
</dbReference>
<dbReference type="InterPro" id="IPR023346">
    <property type="entry name" value="Lysozyme-like_dom_sf"/>
</dbReference>
<dbReference type="GO" id="GO:0016020">
    <property type="term" value="C:membrane"/>
    <property type="evidence" value="ECO:0007669"/>
    <property type="project" value="InterPro"/>
</dbReference>
<dbReference type="PROSITE" id="PS51257">
    <property type="entry name" value="PROKAR_LIPOPROTEIN"/>
    <property type="match status" value="1"/>
</dbReference>
<dbReference type="CDD" id="cd16894">
    <property type="entry name" value="MltD-like"/>
    <property type="match status" value="1"/>
</dbReference>
<evidence type="ECO:0000259" key="4">
    <source>
        <dbReference type="Pfam" id="PF01464"/>
    </source>
</evidence>
<evidence type="ECO:0000256" key="3">
    <source>
        <dbReference type="SAM" id="SignalP"/>
    </source>
</evidence>
<dbReference type="InterPro" id="IPR000189">
    <property type="entry name" value="Transglyc_AS"/>
</dbReference>
<organism evidence="6 7">
    <name type="scientific">Pseudacidovorax intermedius</name>
    <dbReference type="NCBI Taxonomy" id="433924"/>
    <lineage>
        <taxon>Bacteria</taxon>
        <taxon>Pseudomonadati</taxon>
        <taxon>Pseudomonadota</taxon>
        <taxon>Betaproteobacteria</taxon>
        <taxon>Burkholderiales</taxon>
        <taxon>Comamonadaceae</taxon>
        <taxon>Pseudacidovorax</taxon>
    </lineage>
</organism>
<dbReference type="GO" id="GO:0000270">
    <property type="term" value="P:peptidoglycan metabolic process"/>
    <property type="evidence" value="ECO:0007669"/>
    <property type="project" value="InterPro"/>
</dbReference>
<evidence type="ECO:0000256" key="2">
    <source>
        <dbReference type="SAM" id="MobiDB-lite"/>
    </source>
</evidence>
<feature type="domain" description="LysM" evidence="5">
    <location>
        <begin position="437"/>
        <end position="460"/>
    </location>
</feature>
<dbReference type="GO" id="GO:0008933">
    <property type="term" value="F:peptidoglycan lytic transglycosylase activity"/>
    <property type="evidence" value="ECO:0007669"/>
    <property type="project" value="InterPro"/>
</dbReference>
<dbReference type="Proteomes" id="UP000072741">
    <property type="component" value="Unassembled WGS sequence"/>
</dbReference>
<feature type="compositionally biased region" description="Low complexity" evidence="2">
    <location>
        <begin position="507"/>
        <end position="529"/>
    </location>
</feature>
<comment type="caution">
    <text evidence="6">The sequence shown here is derived from an EMBL/GenBank/DDBJ whole genome shotgun (WGS) entry which is preliminary data.</text>
</comment>
<keyword evidence="7" id="KW-1185">Reference proteome</keyword>
<dbReference type="InterPro" id="IPR018392">
    <property type="entry name" value="LysM"/>
</dbReference>
<dbReference type="InterPro" id="IPR008258">
    <property type="entry name" value="Transglycosylase_SLT_dom_1"/>
</dbReference>
<dbReference type="Pfam" id="PF01476">
    <property type="entry name" value="LysM"/>
    <property type="match status" value="2"/>
</dbReference>
<comment type="similarity">
    <text evidence="1">Belongs to the transglycosylase Slt family.</text>
</comment>
<evidence type="ECO:0000313" key="6">
    <source>
        <dbReference type="EMBL" id="KTT20867.1"/>
    </source>
</evidence>
<dbReference type="SUPFAM" id="SSF53955">
    <property type="entry name" value="Lysozyme-like"/>
    <property type="match status" value="1"/>
</dbReference>
<accession>A0A147GTK9</accession>
<feature type="region of interest" description="Disordered" evidence="2">
    <location>
        <begin position="504"/>
        <end position="544"/>
    </location>
</feature>
<dbReference type="PANTHER" id="PTHR37423:SF2">
    <property type="entry name" value="MEMBRANE-BOUND LYTIC MUREIN TRANSGLYCOSYLASE C"/>
    <property type="match status" value="1"/>
</dbReference>
<dbReference type="PROSITE" id="PS00922">
    <property type="entry name" value="TRANSGLYCOSYLASE"/>
    <property type="match status" value="1"/>
</dbReference>
<keyword evidence="3" id="KW-0732">Signal</keyword>
<evidence type="ECO:0000259" key="5">
    <source>
        <dbReference type="Pfam" id="PF01476"/>
    </source>
</evidence>
<evidence type="ECO:0000256" key="1">
    <source>
        <dbReference type="ARBA" id="ARBA00007734"/>
    </source>
</evidence>
<dbReference type="CDD" id="cd00118">
    <property type="entry name" value="LysM"/>
    <property type="match status" value="1"/>
</dbReference>
<evidence type="ECO:0000313" key="7">
    <source>
        <dbReference type="Proteomes" id="UP000072741"/>
    </source>
</evidence>
<dbReference type="PATRIC" id="fig|433924.3.peg.4687"/>
<proteinExistence type="inferred from homology"/>
<feature type="domain" description="Transglycosylase SLT" evidence="4">
    <location>
        <begin position="132"/>
        <end position="234"/>
    </location>
</feature>
<feature type="chain" id="PRO_5007546888" evidence="3">
    <location>
        <begin position="23"/>
        <end position="544"/>
    </location>
</feature>
<protein>
    <submittedName>
        <fullName evidence="6">Lytic transglycosylase</fullName>
    </submittedName>
</protein>